<keyword evidence="1" id="KW-0812">Transmembrane</keyword>
<dbReference type="InterPro" id="IPR004714">
    <property type="entry name" value="Cyt_oxidase_maturation_cbb3"/>
</dbReference>
<dbReference type="EMBL" id="CP036246">
    <property type="protein sequence ID" value="QEP40058.1"/>
    <property type="molecule type" value="Genomic_DNA"/>
</dbReference>
<reference evidence="2 4" key="1">
    <citation type="submission" date="2015-05" db="EMBL/GenBank/DDBJ databases">
        <authorList>
            <person name="Rovetto F."/>
            <person name="Cocolin L."/>
            <person name="Illeghems K."/>
            <person name="Van Nieuwerburgh F."/>
            <person name="Houf K."/>
        </authorList>
    </citation>
    <scope>NUCLEOTIDE SEQUENCE [LARGE SCALE GENOMIC DNA]</scope>
    <source>
        <strain evidence="2 4">117434</strain>
    </source>
</reference>
<dbReference type="OrthoDB" id="5356320at2"/>
<dbReference type="AlphaFoldDB" id="A0A1C0B1G0"/>
<dbReference type="Proteomes" id="UP000093159">
    <property type="component" value="Unassembled WGS sequence"/>
</dbReference>
<dbReference type="Pfam" id="PF03597">
    <property type="entry name" value="FixS"/>
    <property type="match status" value="1"/>
</dbReference>
<evidence type="ECO:0000313" key="3">
    <source>
        <dbReference type="EMBL" id="QEP40058.1"/>
    </source>
</evidence>
<name>A0A1C0B1G0_9BACT</name>
<sequence length="74" mass="8273">MIDDTLFFMLMVGLAVSGLMLLLFIWAAKSGQFDDSSKVTQGLLFDSEDDLNDAVKKENSIKEAKSQANKKRKE</sequence>
<evidence type="ECO:0000313" key="5">
    <source>
        <dbReference type="Proteomes" id="UP000322644"/>
    </source>
</evidence>
<keyword evidence="1" id="KW-1133">Transmembrane helix</keyword>
<accession>A0A1C0B1G0</accession>
<organism evidence="3 5">
    <name type="scientific">Arcobacter porcinus</name>
    <dbReference type="NCBI Taxonomy" id="1935204"/>
    <lineage>
        <taxon>Bacteria</taxon>
        <taxon>Pseudomonadati</taxon>
        <taxon>Campylobacterota</taxon>
        <taxon>Epsilonproteobacteria</taxon>
        <taxon>Campylobacterales</taxon>
        <taxon>Arcobacteraceae</taxon>
        <taxon>Arcobacter</taxon>
    </lineage>
</organism>
<gene>
    <name evidence="3" type="primary">ccoS</name>
    <name evidence="2" type="ORF">AAX28_01188</name>
    <name evidence="3" type="ORF">APORC_0436</name>
</gene>
<dbReference type="KEGG" id="apoc:APORC_0436"/>
<protein>
    <submittedName>
        <fullName evidence="2">Cytochrome oxidase maturation protein cbb3-type</fullName>
    </submittedName>
    <submittedName>
        <fullName evidence="3">Cytochrome oxidase maturation protein, cbb3-type</fullName>
    </submittedName>
</protein>
<keyword evidence="4" id="KW-1185">Reference proteome</keyword>
<dbReference type="EMBL" id="LDIR01000001">
    <property type="protein sequence ID" value="OCL93637.1"/>
    <property type="molecule type" value="Genomic_DNA"/>
</dbReference>
<dbReference type="NCBIfam" id="TIGR00847">
    <property type="entry name" value="ccoS"/>
    <property type="match status" value="1"/>
</dbReference>
<evidence type="ECO:0000313" key="4">
    <source>
        <dbReference type="Proteomes" id="UP000093159"/>
    </source>
</evidence>
<dbReference type="Proteomes" id="UP000322644">
    <property type="component" value="Chromosome"/>
</dbReference>
<dbReference type="RefSeq" id="WP_066176681.1">
    <property type="nucleotide sequence ID" value="NZ_CP036246.2"/>
</dbReference>
<reference evidence="3 5" key="3">
    <citation type="submission" date="2019-09" db="EMBL/GenBank/DDBJ databases">
        <title>Taxonomic note: a critical rebuttal of the proposed division of the genus Arcobacter into six genera, emended descriptions of Arcobacter anaerophilus and the genus Arcobacter, and an assessment of genus-level boundaries for Epsilonproteobacteria using in silico genomic comparator tools.</title>
        <authorList>
            <person name="On S.L.W."/>
            <person name="Miller W.G."/>
            <person name="Biggs P."/>
            <person name="Cornelius A."/>
            <person name="Vandamme P."/>
        </authorList>
    </citation>
    <scope>NUCLEOTIDE SEQUENCE [LARGE SCALE GENOMIC DNA]</scope>
    <source>
        <strain evidence="3 5">CCUG 56899</strain>
    </source>
</reference>
<evidence type="ECO:0000256" key="1">
    <source>
        <dbReference type="SAM" id="Phobius"/>
    </source>
</evidence>
<evidence type="ECO:0000313" key="2">
    <source>
        <dbReference type="EMBL" id="OCL93637.1"/>
    </source>
</evidence>
<keyword evidence="1" id="KW-0472">Membrane</keyword>
<proteinExistence type="predicted"/>
<reference evidence="3 5" key="2">
    <citation type="submission" date="2019-09" db="EMBL/GenBank/DDBJ databases">
        <title>Complete genome sequencing of four Arcobacter species reveals a diverse suite of mobile elements.</title>
        <authorList>
            <person name="Miller W.G."/>
            <person name="Yee E."/>
            <person name="Bono J.L."/>
        </authorList>
    </citation>
    <scope>NUCLEOTIDE SEQUENCE [LARGE SCALE GENOMIC DNA]</scope>
    <source>
        <strain evidence="3 5">CCUG 56899</strain>
    </source>
</reference>
<feature type="transmembrane region" description="Helical" evidence="1">
    <location>
        <begin position="6"/>
        <end position="28"/>
    </location>
</feature>